<keyword evidence="3" id="KW-0645">Protease</keyword>
<feature type="transmembrane region" description="Helical" evidence="10">
    <location>
        <begin position="225"/>
        <end position="245"/>
    </location>
</feature>
<dbReference type="PANTHER" id="PTHR42837:SF2">
    <property type="entry name" value="MEMBRANE METALLOPROTEASE ARASP2, CHLOROPLASTIC-RELATED"/>
    <property type="match status" value="1"/>
</dbReference>
<dbReference type="SMART" id="SM00228">
    <property type="entry name" value="PDZ"/>
    <property type="match status" value="1"/>
</dbReference>
<dbReference type="PROSITE" id="PS50106">
    <property type="entry name" value="PDZ"/>
    <property type="match status" value="1"/>
</dbReference>
<accession>X1AIM8</accession>
<dbReference type="CDD" id="cd23081">
    <property type="entry name" value="cpPDZ_EcRseP-like"/>
    <property type="match status" value="1"/>
</dbReference>
<dbReference type="GO" id="GO:0016020">
    <property type="term" value="C:membrane"/>
    <property type="evidence" value="ECO:0007669"/>
    <property type="project" value="UniProtKB-SubCell"/>
</dbReference>
<sequence length="272" mass="29727">IIVNTGYHIPDTAWFDRRAMRQVGIMMGYPTNAGKIIENSPAADVGLKEGDEILTVNGKKAYTFQHIEDAEKSGEPAIVTVMRDGKELSFTLTARKPIAPEKMKDTPSFGMLQGESPGLVSAITLHPTPYEQIKHSAGIMYTTITKVISPDSSIGVQHLAGPIGIGKGYYQMLTSPDGWKLALGFTVLFNINLAILNMLPFPVLDGGHITLSILEIIARKPVHPRILEIVQTGFVLMIFGLFIFITSKDVGSFFGGEKESKIPVFEKIITPQ</sequence>
<organism evidence="12">
    <name type="scientific">marine sediment metagenome</name>
    <dbReference type="NCBI Taxonomy" id="412755"/>
    <lineage>
        <taxon>unclassified sequences</taxon>
        <taxon>metagenomes</taxon>
        <taxon>ecological metagenomes</taxon>
    </lineage>
</organism>
<feature type="domain" description="PDZ" evidence="11">
    <location>
        <begin position="35"/>
        <end position="96"/>
    </location>
</feature>
<keyword evidence="6" id="KW-0862">Zinc</keyword>
<evidence type="ECO:0000256" key="4">
    <source>
        <dbReference type="ARBA" id="ARBA00022692"/>
    </source>
</evidence>
<evidence type="ECO:0000259" key="11">
    <source>
        <dbReference type="PROSITE" id="PS50106"/>
    </source>
</evidence>
<evidence type="ECO:0000256" key="9">
    <source>
        <dbReference type="ARBA" id="ARBA00023136"/>
    </source>
</evidence>
<dbReference type="InterPro" id="IPR008915">
    <property type="entry name" value="Peptidase_M50"/>
</dbReference>
<dbReference type="Gene3D" id="2.30.42.10">
    <property type="match status" value="1"/>
</dbReference>
<dbReference type="InterPro" id="IPR001478">
    <property type="entry name" value="PDZ"/>
</dbReference>
<comment type="caution">
    <text evidence="12">The sequence shown here is derived from an EMBL/GenBank/DDBJ whole genome shotgun (WGS) entry which is preliminary data.</text>
</comment>
<comment type="subcellular location">
    <subcellularLocation>
        <location evidence="2">Membrane</location>
        <topology evidence="2">Multi-pass membrane protein</topology>
    </subcellularLocation>
</comment>
<evidence type="ECO:0000256" key="7">
    <source>
        <dbReference type="ARBA" id="ARBA00022989"/>
    </source>
</evidence>
<dbReference type="Pfam" id="PF02163">
    <property type="entry name" value="Peptidase_M50"/>
    <property type="match status" value="1"/>
</dbReference>
<evidence type="ECO:0000256" key="10">
    <source>
        <dbReference type="SAM" id="Phobius"/>
    </source>
</evidence>
<feature type="transmembrane region" description="Helical" evidence="10">
    <location>
        <begin position="181"/>
        <end position="204"/>
    </location>
</feature>
<dbReference type="PANTHER" id="PTHR42837">
    <property type="entry name" value="REGULATOR OF SIGMA-E PROTEASE RSEP"/>
    <property type="match status" value="1"/>
</dbReference>
<feature type="non-terminal residue" evidence="12">
    <location>
        <position position="1"/>
    </location>
</feature>
<keyword evidence="8" id="KW-0482">Metalloprotease</keyword>
<evidence type="ECO:0000256" key="5">
    <source>
        <dbReference type="ARBA" id="ARBA00022801"/>
    </source>
</evidence>
<evidence type="ECO:0000256" key="2">
    <source>
        <dbReference type="ARBA" id="ARBA00004141"/>
    </source>
</evidence>
<evidence type="ECO:0000256" key="3">
    <source>
        <dbReference type="ARBA" id="ARBA00022670"/>
    </source>
</evidence>
<name>X1AIM8_9ZZZZ</name>
<protein>
    <recommendedName>
        <fullName evidence="11">PDZ domain-containing protein</fullName>
    </recommendedName>
</protein>
<evidence type="ECO:0000256" key="1">
    <source>
        <dbReference type="ARBA" id="ARBA00001947"/>
    </source>
</evidence>
<dbReference type="Pfam" id="PF13180">
    <property type="entry name" value="PDZ_2"/>
    <property type="match status" value="1"/>
</dbReference>
<dbReference type="AlphaFoldDB" id="X1AIM8"/>
<keyword evidence="5" id="KW-0378">Hydrolase</keyword>
<dbReference type="EMBL" id="BART01011239">
    <property type="protein sequence ID" value="GAG82505.1"/>
    <property type="molecule type" value="Genomic_DNA"/>
</dbReference>
<keyword evidence="9 10" id="KW-0472">Membrane</keyword>
<gene>
    <name evidence="12" type="ORF">S01H4_24036</name>
</gene>
<dbReference type="GO" id="GO:0004222">
    <property type="term" value="F:metalloendopeptidase activity"/>
    <property type="evidence" value="ECO:0007669"/>
    <property type="project" value="InterPro"/>
</dbReference>
<keyword evidence="4 10" id="KW-0812">Transmembrane</keyword>
<keyword evidence="7 10" id="KW-1133">Transmembrane helix</keyword>
<dbReference type="SUPFAM" id="SSF50156">
    <property type="entry name" value="PDZ domain-like"/>
    <property type="match status" value="1"/>
</dbReference>
<comment type="cofactor">
    <cofactor evidence="1">
        <name>Zn(2+)</name>
        <dbReference type="ChEBI" id="CHEBI:29105"/>
    </cofactor>
</comment>
<reference evidence="12" key="1">
    <citation type="journal article" date="2014" name="Front. Microbiol.">
        <title>High frequency of phylogenetically diverse reductive dehalogenase-homologous genes in deep subseafloor sedimentary metagenomes.</title>
        <authorList>
            <person name="Kawai M."/>
            <person name="Futagami T."/>
            <person name="Toyoda A."/>
            <person name="Takaki Y."/>
            <person name="Nishi S."/>
            <person name="Hori S."/>
            <person name="Arai W."/>
            <person name="Tsubouchi T."/>
            <person name="Morono Y."/>
            <person name="Uchiyama I."/>
            <person name="Ito T."/>
            <person name="Fujiyama A."/>
            <person name="Inagaki F."/>
            <person name="Takami H."/>
        </authorList>
    </citation>
    <scope>NUCLEOTIDE SEQUENCE</scope>
    <source>
        <strain evidence="12">Expedition CK06-06</strain>
    </source>
</reference>
<evidence type="ECO:0000313" key="12">
    <source>
        <dbReference type="EMBL" id="GAG82505.1"/>
    </source>
</evidence>
<proteinExistence type="predicted"/>
<evidence type="ECO:0000256" key="8">
    <source>
        <dbReference type="ARBA" id="ARBA00023049"/>
    </source>
</evidence>
<evidence type="ECO:0000256" key="6">
    <source>
        <dbReference type="ARBA" id="ARBA00022833"/>
    </source>
</evidence>
<dbReference type="InterPro" id="IPR036034">
    <property type="entry name" value="PDZ_sf"/>
</dbReference>
<dbReference type="GO" id="GO:0006508">
    <property type="term" value="P:proteolysis"/>
    <property type="evidence" value="ECO:0007669"/>
    <property type="project" value="UniProtKB-KW"/>
</dbReference>
<dbReference type="InterPro" id="IPR004387">
    <property type="entry name" value="Pept_M50_Zn"/>
</dbReference>